<accession>A0A8R1YW44</accession>
<protein>
    <submittedName>
        <fullName evidence="1">Uncharacterized protein</fullName>
    </submittedName>
</protein>
<dbReference type="EnsemblMetazoa" id="PPA35040.1">
    <property type="protein sequence ID" value="PPA35040.1"/>
    <property type="gene ID" value="WBGene00273409"/>
</dbReference>
<accession>A0A2A6C6W8</accession>
<dbReference type="AlphaFoldDB" id="A0A2A6C6W8"/>
<dbReference type="PANTHER" id="PTHR35180:SF4">
    <property type="entry name" value="PROTEIN CBG06219"/>
    <property type="match status" value="1"/>
</dbReference>
<keyword evidence="2" id="KW-1185">Reference proteome</keyword>
<proteinExistence type="predicted"/>
<dbReference type="PANTHER" id="PTHR35180">
    <property type="entry name" value="PROTEIN CBG06219"/>
    <property type="match status" value="1"/>
</dbReference>
<name>A0A2A6C6W8_PRIPA</name>
<sequence length="104" mass="11481">MRAVTSLLLALLSVSSASYPRDKHCEWVGTAPWCGNPDCPAGWKEYGRSTDGYKSAFPFGDYCWFGKTKTLCCKPAGKRDAAPSPPFHPLRANRTSFWSSIFGL</sequence>
<dbReference type="Proteomes" id="UP000005239">
    <property type="component" value="Unassembled WGS sequence"/>
</dbReference>
<evidence type="ECO:0000313" key="1">
    <source>
        <dbReference type="EnsemblMetazoa" id="PPA35040.1"/>
    </source>
</evidence>
<gene>
    <name evidence="1" type="primary">WBGene00273409</name>
</gene>
<organism evidence="1 2">
    <name type="scientific">Pristionchus pacificus</name>
    <name type="common">Parasitic nematode worm</name>
    <dbReference type="NCBI Taxonomy" id="54126"/>
    <lineage>
        <taxon>Eukaryota</taxon>
        <taxon>Metazoa</taxon>
        <taxon>Ecdysozoa</taxon>
        <taxon>Nematoda</taxon>
        <taxon>Chromadorea</taxon>
        <taxon>Rhabditida</taxon>
        <taxon>Rhabditina</taxon>
        <taxon>Diplogasteromorpha</taxon>
        <taxon>Diplogasteroidea</taxon>
        <taxon>Neodiplogasteridae</taxon>
        <taxon>Pristionchus</taxon>
    </lineage>
</organism>
<reference evidence="2" key="1">
    <citation type="journal article" date="2008" name="Nat. Genet.">
        <title>The Pristionchus pacificus genome provides a unique perspective on nematode lifestyle and parasitism.</title>
        <authorList>
            <person name="Dieterich C."/>
            <person name="Clifton S.W."/>
            <person name="Schuster L.N."/>
            <person name="Chinwalla A."/>
            <person name="Delehaunty K."/>
            <person name="Dinkelacker I."/>
            <person name="Fulton L."/>
            <person name="Fulton R."/>
            <person name="Godfrey J."/>
            <person name="Minx P."/>
            <person name="Mitreva M."/>
            <person name="Roeseler W."/>
            <person name="Tian H."/>
            <person name="Witte H."/>
            <person name="Yang S.P."/>
            <person name="Wilson R.K."/>
            <person name="Sommer R.J."/>
        </authorList>
    </citation>
    <scope>NUCLEOTIDE SEQUENCE [LARGE SCALE GENOMIC DNA]</scope>
    <source>
        <strain evidence="2">PS312</strain>
    </source>
</reference>
<reference evidence="1" key="2">
    <citation type="submission" date="2022-06" db="UniProtKB">
        <authorList>
            <consortium name="EnsemblMetazoa"/>
        </authorList>
    </citation>
    <scope>IDENTIFICATION</scope>
    <source>
        <strain evidence="1">PS312</strain>
    </source>
</reference>
<evidence type="ECO:0000313" key="2">
    <source>
        <dbReference type="Proteomes" id="UP000005239"/>
    </source>
</evidence>